<name>A0A0H2LYM1_VARPD</name>
<dbReference type="GO" id="GO:0046872">
    <property type="term" value="F:metal ion binding"/>
    <property type="evidence" value="ECO:0007669"/>
    <property type="project" value="UniProtKB-KW"/>
</dbReference>
<keyword evidence="3" id="KW-0732">Signal</keyword>
<organism evidence="5 6">
    <name type="scientific">Variovorax paradoxus</name>
    <dbReference type="NCBI Taxonomy" id="34073"/>
    <lineage>
        <taxon>Bacteria</taxon>
        <taxon>Pseudomonadati</taxon>
        <taxon>Pseudomonadota</taxon>
        <taxon>Betaproteobacteria</taxon>
        <taxon>Burkholderiales</taxon>
        <taxon>Comamonadaceae</taxon>
        <taxon>Variovorax</taxon>
    </lineage>
</organism>
<dbReference type="Proteomes" id="UP000035170">
    <property type="component" value="Unassembled WGS sequence"/>
</dbReference>
<dbReference type="AlphaFoldDB" id="A0A0H2LYM1"/>
<feature type="chain" id="PRO_5002597101" description="VWFA domain-containing protein" evidence="3">
    <location>
        <begin position="25"/>
        <end position="1049"/>
    </location>
</feature>
<protein>
    <recommendedName>
        <fullName evidence="4">VWFA domain-containing protein</fullName>
    </recommendedName>
</protein>
<dbReference type="InterPro" id="IPR008707">
    <property type="entry name" value="B-propeller_PilY1"/>
</dbReference>
<gene>
    <name evidence="5" type="ORF">VPARA_36760</name>
</gene>
<evidence type="ECO:0000313" key="6">
    <source>
        <dbReference type="Proteomes" id="UP000035170"/>
    </source>
</evidence>
<reference evidence="5 6" key="1">
    <citation type="submission" date="2015-03" db="EMBL/GenBank/DDBJ databases">
        <title>Genome sequence of Variovorax paradoxus TBEA6.</title>
        <authorList>
            <person name="Poehlein A."/>
            <person name="Schuldes J."/>
            <person name="Wuebbeler J.H."/>
            <person name="Hiessl S."/>
            <person name="Steinbuechel A."/>
            <person name="Daniel R."/>
        </authorList>
    </citation>
    <scope>NUCLEOTIDE SEQUENCE [LARGE SCALE GENOMIC DNA]</scope>
    <source>
        <strain evidence="5 6">TBEA6</strain>
    </source>
</reference>
<keyword evidence="1" id="KW-0479">Metal-binding</keyword>
<dbReference type="RefSeq" id="WP_047785529.1">
    <property type="nucleotide sequence ID" value="NZ_JZWI01000018.1"/>
</dbReference>
<dbReference type="Pfam" id="PF05567">
    <property type="entry name" value="T4P_PilY1"/>
    <property type="match status" value="1"/>
</dbReference>
<comment type="caution">
    <text evidence="5">The sequence shown here is derived from an EMBL/GenBank/DDBJ whole genome shotgun (WGS) entry which is preliminary data.</text>
</comment>
<accession>A0A0H2LYM1</accession>
<keyword evidence="2" id="KW-0106">Calcium</keyword>
<evidence type="ECO:0000256" key="3">
    <source>
        <dbReference type="SAM" id="SignalP"/>
    </source>
</evidence>
<evidence type="ECO:0000256" key="1">
    <source>
        <dbReference type="ARBA" id="ARBA00022723"/>
    </source>
</evidence>
<dbReference type="PROSITE" id="PS50234">
    <property type="entry name" value="VWFA"/>
    <property type="match status" value="1"/>
</dbReference>
<dbReference type="PATRIC" id="fig|34073.19.peg.3765"/>
<sequence length="1049" mass="110492">MKKNLFRSLCAAAMLMLGLGSAQAEDIDLFVGHDRTVTGKPNVLFVVDNTANWTPLFAAEMTALASAFRGLEDGGFNVGLMLFSETGNGNSNLDGAYVRAGVRLMDAATKATYATMIDTLDVGADKSNGGKAGKMMAEVYRYLAGQAPLAGNNKLKADYRGNVSTYGQGNKESAGSVASRAIWALLGNPLNAFDGTTYNAPSTANCARTYVIYISNGAAQDSNNDTTIAADALRVAGGDTATIPLKVSGSQDNMADEWARFLKSSMGVSVYTVEAAVATGGQAPGWTALLKSMGEVSSGGYYKAAGAADVGKALNDAFDDIFSKIQSVNSVFASVSLPVSVNTQGTYLNQVFVGMFRPDDAALPRWNGNLKQYKLGVDPQTKQLVLQDADNADAINNKTGFITPCARSFWTPTELNDYWSFNPAGDCVRTDPITKLPVPGLDASDSPDGNVVEKGAQGYMLRQVLTANRNVLTCAPGTCSALTSFADGNGSITSTDLGAQTTTERTALINWLRGLNNKGDETKGVDGKFTTSDTAMRPSVHGDVVHSRPVAINYGSDDLANAQVVVFYGANDGVLRAINGNQATDIGSAPPGGELWSFVPPEFYGSIKRLYDNTTRINFPGIPAIADTPTPAPKPYGMDGPMAAYRQGTSAWLYASMRRGGRLIYAFDVSDPASPILKWRRGCPNQDNDDGCGTGANDMSGIGQTWSAPKIVKASGYGAGNTPMVMFGGGYDKCEDVDTTEEASACGAATKGKKIYVLDASTGDVLKTFDTVRAVSGEITIVNDSTGLAKFAYAADLGGNVYRIAMGAGAPASWEMDKIASLGCDVPETTCTPNRKFMFGPDVVEDNGMYVLLLGSGDREKPLRSYAAALSVSNRFYMLVDKPSDGTWLSAEASRCNGSTLLCHGSLFAITATTEPTATELAAKKGWYLALKAGEQVVTSSVTAYGNTTFNTHTPTDPAVSQSCRADLGTANVYNLSYLDAAGQNGARFQNVVGGGLAPSPVVGRVNVDGILRDVVIGANPDSFLSPKGATVKAAFKQPKGRVYWFIQK</sequence>
<keyword evidence="6" id="KW-1185">Reference proteome</keyword>
<evidence type="ECO:0000313" key="5">
    <source>
        <dbReference type="EMBL" id="KLN55324.1"/>
    </source>
</evidence>
<feature type="domain" description="VWFA" evidence="4">
    <location>
        <begin position="42"/>
        <end position="321"/>
    </location>
</feature>
<evidence type="ECO:0000256" key="2">
    <source>
        <dbReference type="ARBA" id="ARBA00022837"/>
    </source>
</evidence>
<feature type="signal peptide" evidence="3">
    <location>
        <begin position="1"/>
        <end position="24"/>
    </location>
</feature>
<proteinExistence type="predicted"/>
<evidence type="ECO:0000259" key="4">
    <source>
        <dbReference type="PROSITE" id="PS50234"/>
    </source>
</evidence>
<dbReference type="EMBL" id="JZWI01000018">
    <property type="protein sequence ID" value="KLN55324.1"/>
    <property type="molecule type" value="Genomic_DNA"/>
</dbReference>
<dbReference type="InterPro" id="IPR002035">
    <property type="entry name" value="VWF_A"/>
</dbReference>